<dbReference type="GO" id="GO:0005524">
    <property type="term" value="F:ATP binding"/>
    <property type="evidence" value="ECO:0007669"/>
    <property type="project" value="UniProtKB-UniRule"/>
</dbReference>
<feature type="region of interest" description="Disordered" evidence="11">
    <location>
        <begin position="148"/>
        <end position="182"/>
    </location>
</feature>
<comment type="caution">
    <text evidence="14">The sequence shown here is derived from an EMBL/GenBank/DDBJ whole genome shotgun (WGS) entry which is preliminary data.</text>
</comment>
<protein>
    <recommendedName>
        <fullName evidence="1">non-specific serine/threonine protein kinase</fullName>
        <ecNumber evidence="1">2.7.11.1</ecNumber>
    </recommendedName>
</protein>
<dbReference type="SMART" id="SM00133">
    <property type="entry name" value="S_TK_X"/>
    <property type="match status" value="1"/>
</dbReference>
<reference evidence="14 15" key="3">
    <citation type="journal article" date="2015" name="Genome Announc.">
        <title>Draft Genome Sequence of the Archiascomycetous Yeast Saitoella complicata.</title>
        <authorList>
            <person name="Yamauchi K."/>
            <person name="Kondo S."/>
            <person name="Hamamoto M."/>
            <person name="Takahashi Y."/>
            <person name="Ogura Y."/>
            <person name="Hayashi T."/>
            <person name="Nishida H."/>
        </authorList>
    </citation>
    <scope>NUCLEOTIDE SEQUENCE [LARGE SCALE GENOMIC DNA]</scope>
    <source>
        <strain evidence="14 15">NRRL Y-17804</strain>
    </source>
</reference>
<keyword evidence="15" id="KW-1185">Reference proteome</keyword>
<keyword evidence="2" id="KW-0723">Serine/threonine-protein kinase</keyword>
<evidence type="ECO:0000313" key="14">
    <source>
        <dbReference type="EMBL" id="GAO49743.1"/>
    </source>
</evidence>
<dbReference type="SUPFAM" id="SSF56112">
    <property type="entry name" value="Protein kinase-like (PK-like)"/>
    <property type="match status" value="1"/>
</dbReference>
<dbReference type="InterPro" id="IPR017441">
    <property type="entry name" value="Protein_kinase_ATP_BS"/>
</dbReference>
<dbReference type="InterPro" id="IPR000719">
    <property type="entry name" value="Prot_kinase_dom"/>
</dbReference>
<dbReference type="PROSITE" id="PS00107">
    <property type="entry name" value="PROTEIN_KINASE_ATP"/>
    <property type="match status" value="1"/>
</dbReference>
<feature type="region of interest" description="Disordered" evidence="11">
    <location>
        <begin position="625"/>
        <end position="648"/>
    </location>
</feature>
<evidence type="ECO:0000256" key="9">
    <source>
        <dbReference type="ARBA" id="ARBA00048679"/>
    </source>
</evidence>
<reference evidence="14 15" key="2">
    <citation type="journal article" date="2014" name="J. Gen. Appl. Microbiol.">
        <title>The early diverging ascomycetous budding yeast Saitoella complicata has three histone deacetylases belonging to the Clr6, Hos2, and Rpd3 lineages.</title>
        <authorList>
            <person name="Nishida H."/>
            <person name="Matsumoto T."/>
            <person name="Kondo S."/>
            <person name="Hamamoto M."/>
            <person name="Yoshikawa H."/>
        </authorList>
    </citation>
    <scope>NUCLEOTIDE SEQUENCE [LARGE SCALE GENOMIC DNA]</scope>
    <source>
        <strain evidence="14 15">NRRL Y-17804</strain>
    </source>
</reference>
<dbReference type="Gene3D" id="3.30.200.20">
    <property type="entry name" value="Phosphorylase Kinase, domain 1"/>
    <property type="match status" value="1"/>
</dbReference>
<organism evidence="14 15">
    <name type="scientific">Saitoella complicata (strain BCRC 22490 / CBS 7301 / JCM 7358 / NBRC 10748 / NRRL Y-17804)</name>
    <dbReference type="NCBI Taxonomy" id="698492"/>
    <lineage>
        <taxon>Eukaryota</taxon>
        <taxon>Fungi</taxon>
        <taxon>Dikarya</taxon>
        <taxon>Ascomycota</taxon>
        <taxon>Taphrinomycotina</taxon>
        <taxon>Taphrinomycotina incertae sedis</taxon>
        <taxon>Saitoella</taxon>
    </lineage>
</organism>
<evidence type="ECO:0000259" key="12">
    <source>
        <dbReference type="PROSITE" id="PS50011"/>
    </source>
</evidence>
<dbReference type="InterPro" id="IPR008271">
    <property type="entry name" value="Ser/Thr_kinase_AS"/>
</dbReference>
<evidence type="ECO:0000256" key="4">
    <source>
        <dbReference type="ARBA" id="ARBA00022679"/>
    </source>
</evidence>
<keyword evidence="5 10" id="KW-0547">Nucleotide-binding</keyword>
<evidence type="ECO:0000256" key="8">
    <source>
        <dbReference type="ARBA" id="ARBA00047899"/>
    </source>
</evidence>
<feature type="region of interest" description="Disordered" evidence="11">
    <location>
        <begin position="1"/>
        <end position="32"/>
    </location>
</feature>
<evidence type="ECO:0000256" key="2">
    <source>
        <dbReference type="ARBA" id="ARBA00022527"/>
    </source>
</evidence>
<dbReference type="InterPro" id="IPR011009">
    <property type="entry name" value="Kinase-like_dom_sf"/>
</dbReference>
<dbReference type="CDD" id="cd05573">
    <property type="entry name" value="STKc_ROCK_NDR_like"/>
    <property type="match status" value="1"/>
</dbReference>
<comment type="catalytic activity">
    <reaction evidence="9">
        <text>L-seryl-[protein] + ATP = O-phospho-L-seryl-[protein] + ADP + H(+)</text>
        <dbReference type="Rhea" id="RHEA:17989"/>
        <dbReference type="Rhea" id="RHEA-COMP:9863"/>
        <dbReference type="Rhea" id="RHEA-COMP:11604"/>
        <dbReference type="ChEBI" id="CHEBI:15378"/>
        <dbReference type="ChEBI" id="CHEBI:29999"/>
        <dbReference type="ChEBI" id="CHEBI:30616"/>
        <dbReference type="ChEBI" id="CHEBI:83421"/>
        <dbReference type="ChEBI" id="CHEBI:456216"/>
        <dbReference type="EC" id="2.7.11.1"/>
    </reaction>
</comment>
<keyword evidence="4" id="KW-0808">Transferase</keyword>
<feature type="domain" description="AGC-kinase C-terminal" evidence="13">
    <location>
        <begin position="666"/>
        <end position="754"/>
    </location>
</feature>
<evidence type="ECO:0000256" key="11">
    <source>
        <dbReference type="SAM" id="MobiDB-lite"/>
    </source>
</evidence>
<comment type="catalytic activity">
    <reaction evidence="8">
        <text>L-threonyl-[protein] + ATP = O-phospho-L-threonyl-[protein] + ADP + H(+)</text>
        <dbReference type="Rhea" id="RHEA:46608"/>
        <dbReference type="Rhea" id="RHEA-COMP:11060"/>
        <dbReference type="Rhea" id="RHEA-COMP:11605"/>
        <dbReference type="ChEBI" id="CHEBI:15378"/>
        <dbReference type="ChEBI" id="CHEBI:30013"/>
        <dbReference type="ChEBI" id="CHEBI:30616"/>
        <dbReference type="ChEBI" id="CHEBI:61977"/>
        <dbReference type="ChEBI" id="CHEBI:456216"/>
        <dbReference type="EC" id="2.7.11.1"/>
    </reaction>
</comment>
<evidence type="ECO:0000256" key="10">
    <source>
        <dbReference type="PROSITE-ProRule" id="PRU10141"/>
    </source>
</evidence>
<name>A0A0E9NIV5_SAICN</name>
<evidence type="ECO:0000256" key="3">
    <source>
        <dbReference type="ARBA" id="ARBA00022553"/>
    </source>
</evidence>
<feature type="binding site" evidence="10">
    <location>
        <position position="345"/>
    </location>
    <ligand>
        <name>ATP</name>
        <dbReference type="ChEBI" id="CHEBI:30616"/>
    </ligand>
</feature>
<dbReference type="GO" id="GO:0035556">
    <property type="term" value="P:intracellular signal transduction"/>
    <property type="evidence" value="ECO:0007669"/>
    <property type="project" value="TreeGrafter"/>
</dbReference>
<accession>A0A0E9NIV5</accession>
<evidence type="ECO:0000313" key="15">
    <source>
        <dbReference type="Proteomes" id="UP000033140"/>
    </source>
</evidence>
<feature type="domain" description="Protein kinase" evidence="12">
    <location>
        <begin position="306"/>
        <end position="665"/>
    </location>
</feature>
<dbReference type="InterPro" id="IPR000961">
    <property type="entry name" value="AGC-kinase_C"/>
</dbReference>
<evidence type="ECO:0000256" key="6">
    <source>
        <dbReference type="ARBA" id="ARBA00022777"/>
    </source>
</evidence>
<dbReference type="GO" id="GO:0007010">
    <property type="term" value="P:cytoskeleton organization"/>
    <property type="evidence" value="ECO:0007669"/>
    <property type="project" value="UniProtKB-ARBA"/>
</dbReference>
<dbReference type="PANTHER" id="PTHR24356:SF400">
    <property type="entry name" value="SERINE_THREONINE-PROTEIN KINASE CBK1"/>
    <property type="match status" value="1"/>
</dbReference>
<dbReference type="FunFam" id="1.10.510.10:FF:000024">
    <property type="entry name" value="Probable serine/threonine-protein kinase cot-1"/>
    <property type="match status" value="1"/>
</dbReference>
<dbReference type="PROSITE" id="PS00108">
    <property type="entry name" value="PROTEIN_KINASE_ST"/>
    <property type="match status" value="1"/>
</dbReference>
<keyword evidence="3" id="KW-0597">Phosphoprotein</keyword>
<proteinExistence type="predicted"/>
<evidence type="ECO:0000256" key="5">
    <source>
        <dbReference type="ARBA" id="ARBA00022741"/>
    </source>
</evidence>
<feature type="compositionally biased region" description="Basic and acidic residues" evidence="11">
    <location>
        <begin position="764"/>
        <end position="774"/>
    </location>
</feature>
<evidence type="ECO:0000259" key="13">
    <source>
        <dbReference type="PROSITE" id="PS51285"/>
    </source>
</evidence>
<dbReference type="EMBL" id="BACD03000025">
    <property type="protein sequence ID" value="GAO49743.1"/>
    <property type="molecule type" value="Genomic_DNA"/>
</dbReference>
<dbReference type="GO" id="GO:0004674">
    <property type="term" value="F:protein serine/threonine kinase activity"/>
    <property type="evidence" value="ECO:0007669"/>
    <property type="project" value="UniProtKB-KW"/>
</dbReference>
<dbReference type="STRING" id="698492.A0A0E9NIV5"/>
<feature type="compositionally biased region" description="Low complexity" evidence="11">
    <location>
        <begin position="151"/>
        <end position="163"/>
    </location>
</feature>
<dbReference type="OMA" id="RESCSAN"/>
<dbReference type="SMART" id="SM00220">
    <property type="entry name" value="S_TKc"/>
    <property type="match status" value="1"/>
</dbReference>
<dbReference type="InterPro" id="IPR050236">
    <property type="entry name" value="Ser_Thr_kinase_AGC"/>
</dbReference>
<dbReference type="Pfam" id="PF00069">
    <property type="entry name" value="Pkinase"/>
    <property type="match status" value="2"/>
</dbReference>
<dbReference type="PANTHER" id="PTHR24356">
    <property type="entry name" value="SERINE/THREONINE-PROTEIN KINASE"/>
    <property type="match status" value="1"/>
</dbReference>
<keyword evidence="7 10" id="KW-0067">ATP-binding</keyword>
<feature type="region of interest" description="Disordered" evidence="11">
    <location>
        <begin position="764"/>
        <end position="787"/>
    </location>
</feature>
<evidence type="ECO:0000256" key="1">
    <source>
        <dbReference type="ARBA" id="ARBA00012513"/>
    </source>
</evidence>
<dbReference type="Gene3D" id="1.10.510.10">
    <property type="entry name" value="Transferase(Phosphotransferase) domain 1"/>
    <property type="match status" value="1"/>
</dbReference>
<dbReference type="AlphaFoldDB" id="A0A0E9NIV5"/>
<evidence type="ECO:0000256" key="7">
    <source>
        <dbReference type="ARBA" id="ARBA00022840"/>
    </source>
</evidence>
<dbReference type="PROSITE" id="PS51285">
    <property type="entry name" value="AGC_KINASE_CTER"/>
    <property type="match status" value="1"/>
</dbReference>
<keyword evidence="6" id="KW-0418">Kinase</keyword>
<dbReference type="Proteomes" id="UP000033140">
    <property type="component" value="Unassembled WGS sequence"/>
</dbReference>
<sequence length="787" mass="88268">MMNSRKKQQKPVMGPARFAASEPLRPPKSAKNRPVLHKSFMDLLTFASLRSYAKRRTYQISAPIAFEHVAHARDEEEARVLLQNWQKTSGGSKLMVSNMPLKVASRSVISAPMLLQTAPPQPLRAAPPIPLPADAVDKFLAELEVQQKRVSPTSLKPKSSKTPLSPPLSPASKSTQSEPQVEISTIDAVSTVVVRRVTRETAMRVEEMFERQLKGFRPTPTTIEKSAATKTYFELAYSKILHPSASSPSPAYPYTPPALRIKALEEELLSHPSLTPQDRAEVLEKFRLEEEGYLRNMRRAIGPGSFVSVKNIGRGAFGVVKLVKEKDGMGAPNKPKVYAMKCIKKSEMLRRGQEGHIRAERDVLVKAAGSEAGKGGIVELKWSFQDADFLYLIMEYMPGGDLLNLLIERDTFPEPFTRFYIAEMILCIEETHALGFIHRDVKPDNFLFDARGHMKISDFGLATDLRWEHDGAYYEAQRRDLLRRTGVGVEGDTIDRRKGAEVLNKLGPDGEGAFGGGDHVLSWREKKGKRMLAYSVVGTNSYMAPEVIRGEGYDASCDWWSLGVILFECLYGFPPFVSKTRHATRMKILRWRESLRFPSGPRISPEAKDLITRLICERQDRLGSSLSTRTAGRPNSMYATARGRPEERDGGIQADAGEIKAHPWFKGIDWATLRDQEAPFQPEVKDIFDTRYFEELSTDEPLAAPGAAAGGAAERARDVLLRDRVHGALALEMRKNLAFKGYTFKGGKKKEFLKEFRREMEQRLEEEERSRASLEVEEGQGGRAMSL</sequence>
<reference evidence="14 15" key="1">
    <citation type="journal article" date="2011" name="J. Gen. Appl. Microbiol.">
        <title>Draft genome sequencing of the enigmatic yeast Saitoella complicata.</title>
        <authorList>
            <person name="Nishida H."/>
            <person name="Hamamoto M."/>
            <person name="Sugiyama J."/>
        </authorList>
    </citation>
    <scope>NUCLEOTIDE SEQUENCE [LARGE SCALE GENOMIC DNA]</scope>
    <source>
        <strain evidence="14 15">NRRL Y-17804</strain>
    </source>
</reference>
<dbReference type="EC" id="2.7.11.1" evidence="1"/>
<dbReference type="PROSITE" id="PS50011">
    <property type="entry name" value="PROTEIN_KINASE_DOM"/>
    <property type="match status" value="1"/>
</dbReference>
<gene>
    <name evidence="14" type="ORF">G7K_3886-t1</name>
</gene>